<dbReference type="VEuPathDB" id="TriTrypDB:ADEAN_000716800"/>
<dbReference type="Proteomes" id="UP000515908">
    <property type="component" value="Chromosome 14"/>
</dbReference>
<protein>
    <submittedName>
        <fullName evidence="1">Uncharacterized protein</fullName>
    </submittedName>
</protein>
<evidence type="ECO:0000313" key="2">
    <source>
        <dbReference type="Proteomes" id="UP000515908"/>
    </source>
</evidence>
<name>A0A7G2CJU1_9TRYP</name>
<sequence length="1381" mass="152501">MLNQVDSSSAELDEFHSSLLTLHVLLSFQRGLISEVLRSCRVLLRFSNQPAPPLLVNWFREKGGDLEPSRRCHVLATHLHTMHKDESRMNSPAALTVSGGSTVLSFACGENCVYIHDAAGVKKFVQVNDTFALDKTTEFPINVCAKASKSSMVVCGGTLFLLTDLMESENVGVVSYTDSLETFKAFSLSEMHPAWPRHVDQLATLAAGDNATFGLVCHSGGTSPKWKSPMEVQIFHRSTFPKLHYRKSLSCLTSLARPQYGLRIGRGSTVELGSPDTALGNANGHCTIEIWVQILQTKEQTCFYAHGDDSTTGEVFIDGTLLDNSFYVRGGFRHETRGTSMVSAPFPLLEATGPVHIVLSFDGKWHLYFNGAEVGTSTAPHVSLIAPKQTWKVGGTSSFLICGLRVWRVSRSSRAIVRDAARVLNEEKENLLVQMFFSEESGNTVYNYVPGAKESGGICCGEFEQVYLSNHPFRSNTDDALRACLRSGTAAQFENLASLHSCCIMENTLVLGKASSQDRAFRHTFAFFSLYTGEEIPSQVNFVGGKEMVRVTRDGNGTLHMFSGKRFGDTLGISCVRAPGQAASVCGDINLPEESSVPLVKDSCGSLALDFLSLLTRHSADAVSNQAKRLFTPLSDDVSKECVDEIRVILNEQVRTIKTHNARRTVTLSKEYSYLVISSVIHILLRLILRVKEFQLCSTAVGLNVKGEDGSVMGEPLLKELYSPQQRRGSRAGEESSESVIHILTDILNEGGFSFDEGLTLLAEAALREGIELFIPDVRVRASLLRDTMRSTNISSRPKSLSVLMDSITESFTHISSSTMLLCGGSENSPEYRRDLLSMLQLLLQESVDILKKRSGEGASDDMYGLKRLATLTQSIEVLQLLLISGEEESDEEPNSRSELSTCGKHDASSEYLKLLFRVTAQGLEVNLKPDASKAFLFSAVYQFLVSIPVITTIDTSLGIADELDGLIKVLGKWIEDHPADEFREMRSRICTAMDAAKFSVCWVSAFMSTYSAVIVPSGQERWTAQRTVDHPVFLSGFVLDEPIQNYSPRRKFLTNFVDKKRDALVQPGPASTGAVPTVLDEVILRLAMASIYLSNISRLHAFPESKLQLLVVSTVKLFSPFRNKMFSQYGMNLEAYTSLNEKSRLVDHLISSYDVPVFYTVPGECGERGKHVDPLTPQDRWKWAFLRVRRALNLRRTHLVTSGSFDISSLVSFFSCVMSEEGLLREEVVEEVRKRRTLADIRAYGYQKRLTICQSNNASAGVVMSLSKKLGGQEPQHYAAGLCGSDVAVQFAIRQSVYSAVHLLLEKSGTEDTATGDPVLPLVDSLWAPADFPVLEKDGFHRQLFRRYCSLFSPDSSKMKEEDSTAIFIGKTQTASPPPT</sequence>
<keyword evidence="2" id="KW-1185">Reference proteome</keyword>
<dbReference type="PANTHER" id="PTHR46654:SF2">
    <property type="entry name" value="UBIQUITIN-PROTEIN LIGASE"/>
    <property type="match status" value="1"/>
</dbReference>
<organism evidence="1 2">
    <name type="scientific">Angomonas deanei</name>
    <dbReference type="NCBI Taxonomy" id="59799"/>
    <lineage>
        <taxon>Eukaryota</taxon>
        <taxon>Discoba</taxon>
        <taxon>Euglenozoa</taxon>
        <taxon>Kinetoplastea</taxon>
        <taxon>Metakinetoplastina</taxon>
        <taxon>Trypanosomatida</taxon>
        <taxon>Trypanosomatidae</taxon>
        <taxon>Strigomonadinae</taxon>
        <taxon>Angomonas</taxon>
    </lineage>
</organism>
<dbReference type="OrthoDB" id="10686891at2759"/>
<reference evidence="1 2" key="1">
    <citation type="submission" date="2020-08" db="EMBL/GenBank/DDBJ databases">
        <authorList>
            <person name="Newling K."/>
            <person name="Davey J."/>
            <person name="Forrester S."/>
        </authorList>
    </citation>
    <scope>NUCLEOTIDE SEQUENCE [LARGE SCALE GENOMIC DNA]</scope>
    <source>
        <strain evidence="2">Crithidia deanei Carvalho (ATCC PRA-265)</strain>
    </source>
</reference>
<accession>A0A7G2CJU1</accession>
<dbReference type="PANTHER" id="PTHR46654">
    <property type="entry name" value="E3 UBIQUITIN-PROTEIN LIGASE HECTD3"/>
    <property type="match status" value="1"/>
</dbReference>
<dbReference type="InterPro" id="IPR013320">
    <property type="entry name" value="ConA-like_dom_sf"/>
</dbReference>
<dbReference type="InterPro" id="IPR042469">
    <property type="entry name" value="HECTD3"/>
</dbReference>
<dbReference type="SUPFAM" id="SSF49899">
    <property type="entry name" value="Concanavalin A-like lectins/glucanases"/>
    <property type="match status" value="1"/>
</dbReference>
<dbReference type="GO" id="GO:0004842">
    <property type="term" value="F:ubiquitin-protein transferase activity"/>
    <property type="evidence" value="ECO:0007669"/>
    <property type="project" value="InterPro"/>
</dbReference>
<dbReference type="Gene3D" id="2.60.120.200">
    <property type="match status" value="1"/>
</dbReference>
<proteinExistence type="predicted"/>
<dbReference type="GO" id="GO:0005737">
    <property type="term" value="C:cytoplasm"/>
    <property type="evidence" value="ECO:0007669"/>
    <property type="project" value="TreeGrafter"/>
</dbReference>
<evidence type="ECO:0000313" key="1">
    <source>
        <dbReference type="EMBL" id="CAD2219659.1"/>
    </source>
</evidence>
<dbReference type="EMBL" id="LR877158">
    <property type="protein sequence ID" value="CAD2219659.1"/>
    <property type="molecule type" value="Genomic_DNA"/>
</dbReference>
<gene>
    <name evidence="1" type="ORF">ADEAN_000716800</name>
</gene>